<feature type="transmembrane region" description="Helical" evidence="9">
    <location>
        <begin position="42"/>
        <end position="60"/>
    </location>
</feature>
<comment type="similarity">
    <text evidence="2 9">Belongs to the SWEET sugar transporter family.</text>
</comment>
<name>A0AAV3NSW4_LITER</name>
<evidence type="ECO:0000256" key="5">
    <source>
        <dbReference type="ARBA" id="ARBA00022692"/>
    </source>
</evidence>
<evidence type="ECO:0000313" key="11">
    <source>
        <dbReference type="Proteomes" id="UP001454036"/>
    </source>
</evidence>
<comment type="caution">
    <text evidence="10">The sequence shown here is derived from an EMBL/GenBank/DDBJ whole genome shotgun (WGS) entry which is preliminary data.</text>
</comment>
<keyword evidence="7 9" id="KW-1133">Transmembrane helix</keyword>
<dbReference type="GO" id="GO:0051119">
    <property type="term" value="F:sugar transmembrane transporter activity"/>
    <property type="evidence" value="ECO:0007669"/>
    <property type="project" value="InterPro"/>
</dbReference>
<dbReference type="PANTHER" id="PTHR10791:SF142">
    <property type="entry name" value="BIDIRECTIONAL SUGAR TRANSPORTER SWEET16"/>
    <property type="match status" value="1"/>
</dbReference>
<dbReference type="InterPro" id="IPR004316">
    <property type="entry name" value="SWEET_rpt"/>
</dbReference>
<comment type="function">
    <text evidence="9">Mediates both low-affinity uptake and efflux of sugar across the membrane.</text>
</comment>
<keyword evidence="4 9" id="KW-0762">Sugar transport</keyword>
<dbReference type="FunFam" id="1.20.1280.290:FF:000001">
    <property type="entry name" value="Bidirectional sugar transporter SWEET"/>
    <property type="match status" value="1"/>
</dbReference>
<dbReference type="AlphaFoldDB" id="A0AAV3NSW4"/>
<evidence type="ECO:0000256" key="1">
    <source>
        <dbReference type="ARBA" id="ARBA00004127"/>
    </source>
</evidence>
<reference evidence="10 11" key="1">
    <citation type="submission" date="2024-01" db="EMBL/GenBank/DDBJ databases">
        <title>The complete chloroplast genome sequence of Lithospermum erythrorhizon: insights into the phylogenetic relationship among Boraginaceae species and the maternal lineages of purple gromwells.</title>
        <authorList>
            <person name="Okada T."/>
            <person name="Watanabe K."/>
        </authorList>
    </citation>
    <scope>NUCLEOTIDE SEQUENCE [LARGE SCALE GENOMIC DNA]</scope>
</reference>
<evidence type="ECO:0000256" key="4">
    <source>
        <dbReference type="ARBA" id="ARBA00022597"/>
    </source>
</evidence>
<sequence>MASASFILGIIGNAISLLMFASPMKTFRRVIKTKSTESFKGLPYITTLLSTSLWTFYGLLKPNGDGLLVTTVNGAGAFLHVIYVTLFLIYAPKNVKIGLFKLVAILDIGFLGVVIGVTLLALHGNIRLTLVGLICAGLTIGMYAAPLSSMRTVIKMRSVEYMPFWLSFFQFVNGGTWLVYALLIKDLYIAVPNGLGFILGSVQLALYGMYRNKSPSLFESKSIENGGGEKEIYDSKGEKGNNNEMKDINEKPIISEGGGGLIKKGTSLPKPSIAREYSQKLVKTLSMSQYAMSFYNEYNYNSFDDGDNEGRGSI</sequence>
<feature type="transmembrane region" description="Helical" evidence="9">
    <location>
        <begin position="66"/>
        <end position="90"/>
    </location>
</feature>
<feature type="transmembrane region" description="Helical" evidence="9">
    <location>
        <begin position="161"/>
        <end position="183"/>
    </location>
</feature>
<dbReference type="GO" id="GO:0051260">
    <property type="term" value="P:protein homooligomerization"/>
    <property type="evidence" value="ECO:0007669"/>
    <property type="project" value="UniProtKB-ARBA"/>
</dbReference>
<evidence type="ECO:0000256" key="2">
    <source>
        <dbReference type="ARBA" id="ARBA00007809"/>
    </source>
</evidence>
<dbReference type="Pfam" id="PF03083">
    <property type="entry name" value="MtN3_slv"/>
    <property type="match status" value="2"/>
</dbReference>
<dbReference type="Gene3D" id="1.20.1280.290">
    <property type="match status" value="2"/>
</dbReference>
<keyword evidence="3 9" id="KW-0813">Transport</keyword>
<evidence type="ECO:0000256" key="3">
    <source>
        <dbReference type="ARBA" id="ARBA00022448"/>
    </source>
</evidence>
<dbReference type="PANTHER" id="PTHR10791">
    <property type="entry name" value="RAG1-ACTIVATING PROTEIN 1"/>
    <property type="match status" value="1"/>
</dbReference>
<keyword evidence="5 9" id="KW-0812">Transmembrane</keyword>
<evidence type="ECO:0000256" key="8">
    <source>
        <dbReference type="ARBA" id="ARBA00023136"/>
    </source>
</evidence>
<feature type="transmembrane region" description="Helical" evidence="9">
    <location>
        <begin position="102"/>
        <end position="122"/>
    </location>
</feature>
<feature type="transmembrane region" description="Helical" evidence="9">
    <location>
        <begin position="6"/>
        <end position="22"/>
    </location>
</feature>
<keyword evidence="6" id="KW-0677">Repeat</keyword>
<accession>A0AAV3NSW4</accession>
<feature type="transmembrane region" description="Helical" evidence="9">
    <location>
        <begin position="128"/>
        <end position="149"/>
    </location>
</feature>
<proteinExistence type="inferred from homology"/>
<dbReference type="GO" id="GO:0005886">
    <property type="term" value="C:plasma membrane"/>
    <property type="evidence" value="ECO:0007669"/>
    <property type="project" value="UniProtKB-SubCell"/>
</dbReference>
<evidence type="ECO:0000256" key="9">
    <source>
        <dbReference type="RuleBase" id="RU910715"/>
    </source>
</evidence>
<protein>
    <recommendedName>
        <fullName evidence="9">Bidirectional sugar transporter SWEET</fullName>
    </recommendedName>
</protein>
<keyword evidence="11" id="KW-1185">Reference proteome</keyword>
<keyword evidence="8 9" id="KW-0472">Membrane</keyword>
<comment type="subcellular location">
    <subcellularLocation>
        <location evidence="9">Cell membrane</location>
        <topology evidence="9">Multi-pass membrane protein</topology>
    </subcellularLocation>
    <subcellularLocation>
        <location evidence="1">Endomembrane system</location>
        <topology evidence="1">Multi-pass membrane protein</topology>
    </subcellularLocation>
</comment>
<evidence type="ECO:0000313" key="10">
    <source>
        <dbReference type="EMBL" id="GAA0142499.1"/>
    </source>
</evidence>
<dbReference type="FunFam" id="1.20.1280.290:FF:000002">
    <property type="entry name" value="Bidirectional sugar transporter SWEET"/>
    <property type="match status" value="1"/>
</dbReference>
<gene>
    <name evidence="10" type="ORF">LIER_03385</name>
</gene>
<feature type="transmembrane region" description="Helical" evidence="9">
    <location>
        <begin position="189"/>
        <end position="210"/>
    </location>
</feature>
<dbReference type="GO" id="GO:0012505">
    <property type="term" value="C:endomembrane system"/>
    <property type="evidence" value="ECO:0007669"/>
    <property type="project" value="UniProtKB-SubCell"/>
</dbReference>
<organism evidence="10 11">
    <name type="scientific">Lithospermum erythrorhizon</name>
    <name type="common">Purple gromwell</name>
    <name type="synonym">Lithospermum officinale var. erythrorhizon</name>
    <dbReference type="NCBI Taxonomy" id="34254"/>
    <lineage>
        <taxon>Eukaryota</taxon>
        <taxon>Viridiplantae</taxon>
        <taxon>Streptophyta</taxon>
        <taxon>Embryophyta</taxon>
        <taxon>Tracheophyta</taxon>
        <taxon>Spermatophyta</taxon>
        <taxon>Magnoliopsida</taxon>
        <taxon>eudicotyledons</taxon>
        <taxon>Gunneridae</taxon>
        <taxon>Pentapetalae</taxon>
        <taxon>asterids</taxon>
        <taxon>lamiids</taxon>
        <taxon>Boraginales</taxon>
        <taxon>Boraginaceae</taxon>
        <taxon>Boraginoideae</taxon>
        <taxon>Lithospermeae</taxon>
        <taxon>Lithospermum</taxon>
    </lineage>
</organism>
<dbReference type="EMBL" id="BAABME010000405">
    <property type="protein sequence ID" value="GAA0142499.1"/>
    <property type="molecule type" value="Genomic_DNA"/>
</dbReference>
<dbReference type="InterPro" id="IPR047664">
    <property type="entry name" value="SWEET"/>
</dbReference>
<evidence type="ECO:0000256" key="6">
    <source>
        <dbReference type="ARBA" id="ARBA00022737"/>
    </source>
</evidence>
<dbReference type="Proteomes" id="UP001454036">
    <property type="component" value="Unassembled WGS sequence"/>
</dbReference>
<evidence type="ECO:0000256" key="7">
    <source>
        <dbReference type="ARBA" id="ARBA00022989"/>
    </source>
</evidence>